<evidence type="ECO:0000313" key="1">
    <source>
        <dbReference type="EMBL" id="CDS06458.1"/>
    </source>
</evidence>
<dbReference type="GO" id="GO:0031146">
    <property type="term" value="P:SCF-dependent proteasomal ubiquitin-dependent protein catabolic process"/>
    <property type="evidence" value="ECO:0007669"/>
    <property type="project" value="TreeGrafter"/>
</dbReference>
<dbReference type="GO" id="GO:0019005">
    <property type="term" value="C:SCF ubiquitin ligase complex"/>
    <property type="evidence" value="ECO:0007669"/>
    <property type="project" value="TreeGrafter"/>
</dbReference>
<dbReference type="SUPFAM" id="SSF48452">
    <property type="entry name" value="TPR-like"/>
    <property type="match status" value="1"/>
</dbReference>
<protein>
    <recommendedName>
        <fullName evidence="2">F-box domain-containing protein</fullName>
    </recommendedName>
</protein>
<name>A0A077WHG5_9FUNG</name>
<evidence type="ECO:0008006" key="2">
    <source>
        <dbReference type="Google" id="ProtNLM"/>
    </source>
</evidence>
<dbReference type="SUPFAM" id="SSF52058">
    <property type="entry name" value="L domain-like"/>
    <property type="match status" value="1"/>
</dbReference>
<organism evidence="1">
    <name type="scientific">Lichtheimia ramosa</name>
    <dbReference type="NCBI Taxonomy" id="688394"/>
    <lineage>
        <taxon>Eukaryota</taxon>
        <taxon>Fungi</taxon>
        <taxon>Fungi incertae sedis</taxon>
        <taxon>Mucoromycota</taxon>
        <taxon>Mucoromycotina</taxon>
        <taxon>Mucoromycetes</taxon>
        <taxon>Mucorales</taxon>
        <taxon>Lichtheimiaceae</taxon>
        <taxon>Lichtheimia</taxon>
    </lineage>
</organism>
<reference evidence="1" key="1">
    <citation type="journal article" date="2014" name="Genome Announc.">
        <title>De novo whole-genome sequence and genome annotation of Lichtheimia ramosa.</title>
        <authorList>
            <person name="Linde J."/>
            <person name="Schwartze V."/>
            <person name="Binder U."/>
            <person name="Lass-Florl C."/>
            <person name="Voigt K."/>
            <person name="Horn F."/>
        </authorList>
    </citation>
    <scope>NUCLEOTIDE SEQUENCE</scope>
    <source>
        <strain evidence="1">JMRC FSU:6197</strain>
    </source>
</reference>
<dbReference type="AlphaFoldDB" id="A0A077WHG5"/>
<accession>A0A077WHG5</accession>
<dbReference type="PANTHER" id="PTHR13318">
    <property type="entry name" value="PARTNER OF PAIRED, ISOFORM B-RELATED"/>
    <property type="match status" value="1"/>
</dbReference>
<proteinExistence type="predicted"/>
<sequence>MPYSALSDLSQQPTLTASTEKYKQLVYDSTTELVQPIQCILSALDRRAMGLSRCASYDAALRDADVMQQLSSSSAVGYIREAMIYSEQGKQQHVINICNQALDIVDTSDPGYATLQRAKVDAEQQQAKCIDFISQLPVDIVTTTLIPMFMYDNVIVTSEPCQYLQVSHLWRDRIIQCFGGLHFDIVENDEGRQCSQVIQLSQHTNTLTIDRYSKGTWLCDLLSNNDFSSLKELDINDFGTSHIDQFLSSLKSVSSTLTHFHIDMKSGLSLPAATLISACPNLVSLNIMDTSSADLSSLPTTPCLNLTSLVITFTHEQITIDQILSIWKRFPSLKHFQLYPCSDIHSVLIVTRYYPSMNRLHVLVSESGVEIMCDEEGTPSESIGITHLSLESVSLPEYPIMSVNMILERYRRTLEQIELKMDLDSNSSNFDSMQYPQLKKLYLDGSAWWIPRNAPMLQALTLTSNAIHLNAEVLDTTPAHLQKLQLHLSKGPRIHNKAAIERFLLRLAQQSQFEELVILFNSSDNVQTLLDAICHLGQLQSLGIGFTYKWPSSGIESFFENLVQRCPRLSSLGMECRSLPSTYTMNTLKQHKHLQHLGLPVYWIDANHDFWSAVEQFSQLKEITIYHGYSNITPRIQHFMKQRPDIKITMNRDFIHPF</sequence>
<dbReference type="SUPFAM" id="SSF52047">
    <property type="entry name" value="RNI-like"/>
    <property type="match status" value="1"/>
</dbReference>
<dbReference type="InterPro" id="IPR032675">
    <property type="entry name" value="LRR_dom_sf"/>
</dbReference>
<gene>
    <name evidence="1" type="ORF">LRAMOSA08986</name>
</gene>
<dbReference type="InterPro" id="IPR011990">
    <property type="entry name" value="TPR-like_helical_dom_sf"/>
</dbReference>
<dbReference type="Gene3D" id="3.80.10.10">
    <property type="entry name" value="Ribonuclease Inhibitor"/>
    <property type="match status" value="2"/>
</dbReference>
<dbReference type="EMBL" id="LK023320">
    <property type="protein sequence ID" value="CDS06458.1"/>
    <property type="molecule type" value="Genomic_DNA"/>
</dbReference>